<sequence>MHAEIAKSGAAVMGIEKLWDRLEPQTRQWLVENPGCRILPRTVVAAIAKATGTELEQDRHGEISLSSSDCDFIRRAAQLQEAESHTSS</sequence>
<reference evidence="2" key="1">
    <citation type="journal article" date="2019" name="Int. J. Syst. Evol. Microbiol.">
        <title>The Global Catalogue of Microorganisms (GCM) 10K type strain sequencing project: providing services to taxonomists for standard genome sequencing and annotation.</title>
        <authorList>
            <consortium name="The Broad Institute Genomics Platform"/>
            <consortium name="The Broad Institute Genome Sequencing Center for Infectious Disease"/>
            <person name="Wu L."/>
            <person name="Ma J."/>
        </authorList>
    </citation>
    <scope>NUCLEOTIDE SEQUENCE [LARGE SCALE GENOMIC DNA]</scope>
    <source>
        <strain evidence="2">CGMCC 1.1927</strain>
    </source>
</reference>
<protein>
    <submittedName>
        <fullName evidence="1">Uncharacterized protein</fullName>
    </submittedName>
</protein>
<gene>
    <name evidence="1" type="ORF">GCM10011577_39900</name>
</gene>
<dbReference type="Proteomes" id="UP000596938">
    <property type="component" value="Unassembled WGS sequence"/>
</dbReference>
<keyword evidence="2" id="KW-1185">Reference proteome</keyword>
<evidence type="ECO:0000313" key="2">
    <source>
        <dbReference type="Proteomes" id="UP000596938"/>
    </source>
</evidence>
<name>A0ABQ1Y381_9MICC</name>
<evidence type="ECO:0000313" key="1">
    <source>
        <dbReference type="EMBL" id="GGH10912.1"/>
    </source>
</evidence>
<comment type="caution">
    <text evidence="1">The sequence shown here is derived from an EMBL/GenBank/DDBJ whole genome shotgun (WGS) entry which is preliminary data.</text>
</comment>
<accession>A0ABQ1Y381</accession>
<organism evidence="1 2">
    <name type="scientific">Pseudarthrobacter polychromogenes</name>
    <dbReference type="NCBI Taxonomy" id="1676"/>
    <lineage>
        <taxon>Bacteria</taxon>
        <taxon>Bacillati</taxon>
        <taxon>Actinomycetota</taxon>
        <taxon>Actinomycetes</taxon>
        <taxon>Micrococcales</taxon>
        <taxon>Micrococcaceae</taxon>
        <taxon>Pseudarthrobacter</taxon>
    </lineage>
</organism>
<dbReference type="EMBL" id="BMKU01000022">
    <property type="protein sequence ID" value="GGH10912.1"/>
    <property type="molecule type" value="Genomic_DNA"/>
</dbReference>
<proteinExistence type="predicted"/>